<dbReference type="EMBL" id="JAWDJW010006709">
    <property type="protein sequence ID" value="KAK3063817.1"/>
    <property type="molecule type" value="Genomic_DNA"/>
</dbReference>
<evidence type="ECO:0000313" key="2">
    <source>
        <dbReference type="Proteomes" id="UP001186974"/>
    </source>
</evidence>
<reference evidence="1" key="1">
    <citation type="submission" date="2024-09" db="EMBL/GenBank/DDBJ databases">
        <title>Black Yeasts Isolated from many extreme environments.</title>
        <authorList>
            <person name="Coleine C."/>
            <person name="Stajich J.E."/>
            <person name="Selbmann L."/>
        </authorList>
    </citation>
    <scope>NUCLEOTIDE SEQUENCE</scope>
    <source>
        <strain evidence="1">CCFEE 5737</strain>
    </source>
</reference>
<protein>
    <submittedName>
        <fullName evidence="1">Uncharacterized protein</fullName>
    </submittedName>
</protein>
<evidence type="ECO:0000313" key="1">
    <source>
        <dbReference type="EMBL" id="KAK3063817.1"/>
    </source>
</evidence>
<proteinExistence type="predicted"/>
<sequence>NRRPRRAWRWGMGWLKSSVTFFYRLVGIKDREPGRYHFIAYDGTVENKTLERTNELVHASVRARWQEGGLSYRGKPYNQDCPALKDWKLVVSAEPDHRYEDGEQNYDRNARYTSPSDPLRAKWIYEGNNPAGYETDENGKTIPKEMAEDGLGLFERELLDLDGNMRDALRL</sequence>
<accession>A0ACC3D981</accession>
<name>A0ACC3D981_9PEZI</name>
<gene>
    <name evidence="1" type="ORF">LTS18_012517</name>
</gene>
<comment type="caution">
    <text evidence="1">The sequence shown here is derived from an EMBL/GenBank/DDBJ whole genome shotgun (WGS) entry which is preliminary data.</text>
</comment>
<keyword evidence="2" id="KW-1185">Reference proteome</keyword>
<organism evidence="1 2">
    <name type="scientific">Coniosporium uncinatum</name>
    <dbReference type="NCBI Taxonomy" id="93489"/>
    <lineage>
        <taxon>Eukaryota</taxon>
        <taxon>Fungi</taxon>
        <taxon>Dikarya</taxon>
        <taxon>Ascomycota</taxon>
        <taxon>Pezizomycotina</taxon>
        <taxon>Dothideomycetes</taxon>
        <taxon>Dothideomycetes incertae sedis</taxon>
        <taxon>Coniosporium</taxon>
    </lineage>
</organism>
<feature type="non-terminal residue" evidence="1">
    <location>
        <position position="1"/>
    </location>
</feature>
<dbReference type="Proteomes" id="UP001186974">
    <property type="component" value="Unassembled WGS sequence"/>
</dbReference>